<evidence type="ECO:0000313" key="11">
    <source>
        <dbReference type="EnsemblPlants" id="ONIVA11G11010.1"/>
    </source>
</evidence>
<dbReference type="Gene3D" id="3.90.730.10">
    <property type="entry name" value="Ribonuclease T2-like"/>
    <property type="match status" value="1"/>
</dbReference>
<evidence type="ECO:0000313" key="12">
    <source>
        <dbReference type="Proteomes" id="UP000006591"/>
    </source>
</evidence>
<dbReference type="GO" id="GO:0033897">
    <property type="term" value="F:ribonuclease T2 activity"/>
    <property type="evidence" value="ECO:0007669"/>
    <property type="project" value="InterPro"/>
</dbReference>
<reference evidence="11" key="2">
    <citation type="submission" date="2018-04" db="EMBL/GenBank/DDBJ databases">
        <title>OnivRS2 (Oryza nivara Reference Sequence Version 2).</title>
        <authorList>
            <person name="Zhang J."/>
            <person name="Kudrna D."/>
            <person name="Lee S."/>
            <person name="Talag J."/>
            <person name="Rajasekar S."/>
            <person name="Welchert J."/>
            <person name="Hsing Y.-I."/>
            <person name="Wing R.A."/>
        </authorList>
    </citation>
    <scope>NUCLEOTIDE SEQUENCE [LARGE SCALE GENOMIC DNA]</scope>
    <source>
        <strain evidence="11">SL10</strain>
    </source>
</reference>
<feature type="signal peptide" evidence="10">
    <location>
        <begin position="1"/>
        <end position="24"/>
    </location>
</feature>
<dbReference type="InterPro" id="IPR036430">
    <property type="entry name" value="RNase_T2-like_sf"/>
</dbReference>
<keyword evidence="4" id="KW-0255">Endonuclease</keyword>
<keyword evidence="7" id="KW-0456">Lyase</keyword>
<dbReference type="PROSITE" id="PS00530">
    <property type="entry name" value="RNASE_T2_1"/>
    <property type="match status" value="1"/>
</dbReference>
<accession>A0A0E0J180</accession>
<dbReference type="CDD" id="cd01061">
    <property type="entry name" value="RNase_T2_euk"/>
    <property type="match status" value="1"/>
</dbReference>
<feature type="active site" evidence="8">
    <location>
        <position position="118"/>
    </location>
</feature>
<dbReference type="SUPFAM" id="SSF55895">
    <property type="entry name" value="Ribonuclease Rh-like"/>
    <property type="match status" value="1"/>
</dbReference>
<reference evidence="11" key="1">
    <citation type="submission" date="2015-04" db="UniProtKB">
        <authorList>
            <consortium name="EnsemblPlants"/>
        </authorList>
    </citation>
    <scope>IDENTIFICATION</scope>
    <source>
        <strain evidence="11">SL10</strain>
    </source>
</reference>
<dbReference type="HOGENOM" id="CLU_069912_2_1_1"/>
<evidence type="ECO:0000256" key="2">
    <source>
        <dbReference type="ARBA" id="ARBA00022722"/>
    </source>
</evidence>
<evidence type="ECO:0000256" key="1">
    <source>
        <dbReference type="ARBA" id="ARBA00007469"/>
    </source>
</evidence>
<evidence type="ECO:0000256" key="4">
    <source>
        <dbReference type="ARBA" id="ARBA00022759"/>
    </source>
</evidence>
<evidence type="ECO:0000256" key="9">
    <source>
        <dbReference type="RuleBase" id="RU004328"/>
    </source>
</evidence>
<dbReference type="Gramene" id="ONIVA11G11010.1">
    <property type="protein sequence ID" value="ONIVA11G11010.1"/>
    <property type="gene ID" value="ONIVA11G11010"/>
</dbReference>
<dbReference type="Proteomes" id="UP000006591">
    <property type="component" value="Chromosome 11"/>
</dbReference>
<feature type="active site" evidence="8">
    <location>
        <position position="114"/>
    </location>
</feature>
<dbReference type="STRING" id="4536.A0A0E0J180"/>
<keyword evidence="12" id="KW-1185">Reference proteome</keyword>
<keyword evidence="3 10" id="KW-0732">Signal</keyword>
<dbReference type="FunFam" id="3.90.730.10:FF:000007">
    <property type="entry name" value="Ribonuclease T2"/>
    <property type="match status" value="1"/>
</dbReference>
<feature type="active site" evidence="8">
    <location>
        <position position="59"/>
    </location>
</feature>
<protein>
    <submittedName>
        <fullName evidence="11">Uncharacterized protein</fullName>
    </submittedName>
</protein>
<dbReference type="eggNOG" id="KOG1642">
    <property type="taxonomic scope" value="Eukaryota"/>
</dbReference>
<evidence type="ECO:0000256" key="7">
    <source>
        <dbReference type="ARBA" id="ARBA00023239"/>
    </source>
</evidence>
<dbReference type="InterPro" id="IPR001568">
    <property type="entry name" value="RNase_T2-like"/>
</dbReference>
<evidence type="ECO:0000256" key="6">
    <source>
        <dbReference type="ARBA" id="ARBA00023157"/>
    </source>
</evidence>
<dbReference type="Pfam" id="PF00445">
    <property type="entry name" value="Ribonuclease_T2"/>
    <property type="match status" value="1"/>
</dbReference>
<dbReference type="GO" id="GO:0003723">
    <property type="term" value="F:RNA binding"/>
    <property type="evidence" value="ECO:0007669"/>
    <property type="project" value="InterPro"/>
</dbReference>
<keyword evidence="2" id="KW-0540">Nuclease</keyword>
<evidence type="ECO:0000256" key="10">
    <source>
        <dbReference type="SAM" id="SignalP"/>
    </source>
</evidence>
<dbReference type="PANTHER" id="PTHR11240:SF18">
    <property type="entry name" value="OS07G0630400 PROTEIN"/>
    <property type="match status" value="1"/>
</dbReference>
<organism evidence="11">
    <name type="scientific">Oryza nivara</name>
    <name type="common">Indian wild rice</name>
    <name type="synonym">Oryza sativa f. spontanea</name>
    <dbReference type="NCBI Taxonomy" id="4536"/>
    <lineage>
        <taxon>Eukaryota</taxon>
        <taxon>Viridiplantae</taxon>
        <taxon>Streptophyta</taxon>
        <taxon>Embryophyta</taxon>
        <taxon>Tracheophyta</taxon>
        <taxon>Spermatophyta</taxon>
        <taxon>Magnoliopsida</taxon>
        <taxon>Liliopsida</taxon>
        <taxon>Poales</taxon>
        <taxon>Poaceae</taxon>
        <taxon>BOP clade</taxon>
        <taxon>Oryzoideae</taxon>
        <taxon>Oryzeae</taxon>
        <taxon>Oryzinae</taxon>
        <taxon>Oryza</taxon>
    </lineage>
</organism>
<evidence type="ECO:0000256" key="3">
    <source>
        <dbReference type="ARBA" id="ARBA00022729"/>
    </source>
</evidence>
<dbReference type="InterPro" id="IPR018188">
    <property type="entry name" value="RNase_T2_His_AS_1"/>
</dbReference>
<evidence type="ECO:0000256" key="5">
    <source>
        <dbReference type="ARBA" id="ARBA00022801"/>
    </source>
</evidence>
<dbReference type="AlphaFoldDB" id="A0A0E0J180"/>
<keyword evidence="6" id="KW-1015">Disulfide bond</keyword>
<dbReference type="EnsemblPlants" id="ONIVA11G11010.1">
    <property type="protein sequence ID" value="ONIVA11G11010.1"/>
    <property type="gene ID" value="ONIVA11G11010"/>
</dbReference>
<dbReference type="GO" id="GO:0006401">
    <property type="term" value="P:RNA catabolic process"/>
    <property type="evidence" value="ECO:0007669"/>
    <property type="project" value="TreeGrafter"/>
</dbReference>
<evidence type="ECO:0000256" key="8">
    <source>
        <dbReference type="PIRSR" id="PIRSR633697-1"/>
    </source>
</evidence>
<comment type="similarity">
    <text evidence="1 9">Belongs to the RNase T2 family.</text>
</comment>
<sequence length="260" mass="29725">MAMKRTMKVVFSLALLLLPLASVAEEFDFMYLAQQWPDSYCSTHKCLVKPPPPSHFTIHGLWPSYNKLIDGKMWLEDCNKEDPLDPTQIQDLEKQLDQKWPSLKQTNLEFWSHEWKKHGTCSNLGQHAYFEAALALERLTNLTKILADGGVGPSDVKTYTFREISDALARGTGFRTYFKCSKNKAGDTLLSEVRQCVDRYGEKLINCTALSFDYCDNADKIKMPQSGYMISSSTSYNLAATRSIYIIMHLYLLGVMHVYY</sequence>
<dbReference type="GO" id="GO:0016787">
    <property type="term" value="F:hydrolase activity"/>
    <property type="evidence" value="ECO:0007669"/>
    <property type="project" value="UniProtKB-KW"/>
</dbReference>
<keyword evidence="5" id="KW-0378">Hydrolase</keyword>
<dbReference type="GO" id="GO:0005576">
    <property type="term" value="C:extracellular region"/>
    <property type="evidence" value="ECO:0007669"/>
    <property type="project" value="TreeGrafter"/>
</dbReference>
<name>A0A0E0J180_ORYNI</name>
<dbReference type="InterPro" id="IPR033697">
    <property type="entry name" value="Ribonuclease_T2_eukaryotic"/>
</dbReference>
<dbReference type="InterPro" id="IPR033130">
    <property type="entry name" value="RNase_T2_His_AS_2"/>
</dbReference>
<feature type="chain" id="PRO_5002363763" evidence="10">
    <location>
        <begin position="25"/>
        <end position="260"/>
    </location>
</feature>
<dbReference type="PANTHER" id="PTHR11240">
    <property type="entry name" value="RIBONUCLEASE T2"/>
    <property type="match status" value="1"/>
</dbReference>
<dbReference type="PROSITE" id="PS00531">
    <property type="entry name" value="RNASE_T2_2"/>
    <property type="match status" value="1"/>
</dbReference>
<proteinExistence type="inferred from homology"/>
<dbReference type="OMA" id="NISWILA"/>